<feature type="domain" description="Bacterial Ig-like" evidence="1">
    <location>
        <begin position="98"/>
        <end position="181"/>
    </location>
</feature>
<dbReference type="EMBL" id="CP039126">
    <property type="protein sequence ID" value="QMW80551.1"/>
    <property type="molecule type" value="Genomic_DNA"/>
</dbReference>
<sequence>MAVKTMQAIINGQTVILTKNSESGKWEATVTAPGTSSYKQSGHYYGVTVKATDEAGNVATKDASDATLGNNLRLVVKEKVAPIITITAPTAGAYLANNTPDIKFTVTDNDSGVNPDTIKITIDSGAAITSGITKTEISGGYECTYKSTTALADGSHTIKVDASDYDGNAASQKSVTFKIDTVPPTLSITSPVNDLITNKAACTVSGTTNDVTSSPCTVTVKLNSGAAEAVTVNADGTFSKALTLANGSNTITIVATDKAGKQTTVTRTVTLDTTPPSITDVTITPNPVDAGKTFVISVTVTD</sequence>
<name>A0A7G5N108_9FIRM</name>
<dbReference type="InterPro" id="IPR044016">
    <property type="entry name" value="Big_13"/>
</dbReference>
<dbReference type="Gene3D" id="2.60.40.10">
    <property type="entry name" value="Immunoglobulins"/>
    <property type="match status" value="3"/>
</dbReference>
<accession>A0A7G5N108</accession>
<dbReference type="InterPro" id="IPR013783">
    <property type="entry name" value="Ig-like_fold"/>
</dbReference>
<dbReference type="GeneID" id="75053992"/>
<dbReference type="RefSeq" id="WP_018595229.1">
    <property type="nucleotide sequence ID" value="NZ_AP031416.1"/>
</dbReference>
<dbReference type="NCBIfam" id="NF033510">
    <property type="entry name" value="Ca_tandemer"/>
    <property type="match status" value="1"/>
</dbReference>
<evidence type="ECO:0000313" key="3">
    <source>
        <dbReference type="Proteomes" id="UP000515789"/>
    </source>
</evidence>
<dbReference type="Pfam" id="PF09136">
    <property type="entry name" value="Glucodextran_B"/>
    <property type="match status" value="1"/>
</dbReference>
<evidence type="ECO:0000259" key="1">
    <source>
        <dbReference type="Pfam" id="PF19077"/>
    </source>
</evidence>
<organism evidence="2 3">
    <name type="scientific">Blautia producta</name>
    <dbReference type="NCBI Taxonomy" id="33035"/>
    <lineage>
        <taxon>Bacteria</taxon>
        <taxon>Bacillati</taxon>
        <taxon>Bacillota</taxon>
        <taxon>Clostridia</taxon>
        <taxon>Lachnospirales</taxon>
        <taxon>Lachnospiraceae</taxon>
        <taxon>Blautia</taxon>
    </lineage>
</organism>
<dbReference type="AlphaFoldDB" id="A0A7G5N108"/>
<proteinExistence type="predicted"/>
<dbReference type="Proteomes" id="UP000515789">
    <property type="component" value="Chromosome"/>
</dbReference>
<evidence type="ECO:0000313" key="2">
    <source>
        <dbReference type="EMBL" id="QMW80551.1"/>
    </source>
</evidence>
<protein>
    <recommendedName>
        <fullName evidence="1">Bacterial Ig-like domain-containing protein</fullName>
    </recommendedName>
</protein>
<reference evidence="2 3" key="1">
    <citation type="submission" date="2019-04" db="EMBL/GenBank/DDBJ databases">
        <authorList>
            <person name="Schori C."/>
            <person name="Ahrens C."/>
        </authorList>
    </citation>
    <scope>NUCLEOTIDE SEQUENCE [LARGE SCALE GENOMIC DNA]</scope>
    <source>
        <strain evidence="2 3">DSM 2950</strain>
    </source>
</reference>
<dbReference type="Pfam" id="PF19077">
    <property type="entry name" value="Big_13"/>
    <property type="match status" value="1"/>
</dbReference>
<gene>
    <name evidence="2" type="ORF">E5259_24815</name>
</gene>